<name>A0A166SV09_9AGAM</name>
<organism evidence="1">
    <name type="scientific">Athelia psychrophila</name>
    <dbReference type="NCBI Taxonomy" id="1759441"/>
    <lineage>
        <taxon>Eukaryota</taxon>
        <taxon>Fungi</taxon>
        <taxon>Dikarya</taxon>
        <taxon>Basidiomycota</taxon>
        <taxon>Agaricomycotina</taxon>
        <taxon>Agaricomycetes</taxon>
        <taxon>Agaricomycetidae</taxon>
        <taxon>Atheliales</taxon>
        <taxon>Atheliaceae</taxon>
        <taxon>Athelia</taxon>
    </lineage>
</organism>
<gene>
    <name evidence="1" type="ORF">FIBSPDRAFT_884541</name>
</gene>
<protein>
    <submittedName>
        <fullName evidence="1">Uncharacterized protein</fullName>
    </submittedName>
</protein>
<proteinExistence type="predicted"/>
<dbReference type="AlphaFoldDB" id="A0A166SV09"/>
<dbReference type="EMBL" id="KV417496">
    <property type="protein sequence ID" value="KZP29874.1"/>
    <property type="molecule type" value="Genomic_DNA"/>
</dbReference>
<sequence>MAPIHCASYTYAIDAQGGIIRDGISEDAEAAADVGNLVVAGSGADLGRGRRVKKESKRLHVKQRMQHASENHFARPGDLHDPWKDCMAPIHCASYTYAIDAQGGIIRDGISEDAEAAADVGNLVVAGSGADLGRGHRVKKESKSSFLSVMRDEAPQVLSRSVHGHL</sequence>
<evidence type="ECO:0000313" key="1">
    <source>
        <dbReference type="EMBL" id="KZP29874.1"/>
    </source>
</evidence>
<accession>A0A166SV09</accession>
<reference evidence="1" key="1">
    <citation type="journal article" date="2016" name="Mol. Biol. Evol.">
        <title>Comparative Genomics of Early-Diverging Mushroom-Forming Fungi Provides Insights into the Origins of Lignocellulose Decay Capabilities.</title>
        <authorList>
            <person name="Nagy L.G."/>
            <person name="Riley R."/>
            <person name="Tritt A."/>
            <person name="Adam C."/>
            <person name="Daum C."/>
            <person name="Floudas D."/>
            <person name="Sun H."/>
            <person name="Yadav J.S."/>
            <person name="Pangilinan J."/>
            <person name="Larsson K.H."/>
            <person name="Matsuura K."/>
            <person name="Barry K."/>
            <person name="Labutti K."/>
            <person name="Kuo R."/>
            <person name="Ohm R.A."/>
            <person name="Bhattacharya S.S."/>
            <person name="Shirouzu T."/>
            <person name="Yoshinaga Y."/>
            <person name="Martin F.M."/>
            <person name="Grigoriev I.V."/>
            <person name="Hibbett D.S."/>
        </authorList>
    </citation>
    <scope>NUCLEOTIDE SEQUENCE [LARGE SCALE GENOMIC DNA]</scope>
    <source>
        <strain evidence="1">CBS 109695</strain>
    </source>
</reference>